<dbReference type="Gene3D" id="1.10.287.10">
    <property type="entry name" value="S15/NS1, RNA-binding"/>
    <property type="match status" value="1"/>
</dbReference>
<keyword evidence="3 5" id="KW-0699">rRNA-binding</keyword>
<comment type="function">
    <text evidence="3 5">One of the primary rRNA binding proteins, it binds directly to 16S rRNA where it helps nucleate assembly of the platform of the 30S subunit by binding and bridging several RNA helices of the 16S rRNA.</text>
</comment>
<comment type="similarity">
    <text evidence="3 4">Belongs to the universal ribosomal protein uS15 family.</text>
</comment>
<comment type="function">
    <text evidence="3">Forms an intersubunit bridge (bridge B4) with the 23S rRNA of the 50S subunit in the ribosome.</text>
</comment>
<evidence type="ECO:0000256" key="2">
    <source>
        <dbReference type="ARBA" id="ARBA00023274"/>
    </source>
</evidence>
<dbReference type="InterPro" id="IPR005290">
    <property type="entry name" value="Ribosomal_uS15_bac-type"/>
</dbReference>
<dbReference type="CDD" id="cd00353">
    <property type="entry name" value="Ribosomal_S15p_S13e"/>
    <property type="match status" value="1"/>
</dbReference>
<dbReference type="HAMAP" id="MF_01343_B">
    <property type="entry name" value="Ribosomal_uS15_B"/>
    <property type="match status" value="1"/>
</dbReference>
<evidence type="ECO:0000256" key="1">
    <source>
        <dbReference type="ARBA" id="ARBA00022980"/>
    </source>
</evidence>
<dbReference type="PANTHER" id="PTHR23321:SF26">
    <property type="entry name" value="SMALL RIBOSOMAL SUBUNIT PROTEIN US15M"/>
    <property type="match status" value="1"/>
</dbReference>
<evidence type="ECO:0000256" key="3">
    <source>
        <dbReference type="HAMAP-Rule" id="MF_01343"/>
    </source>
</evidence>
<dbReference type="EMBL" id="FSQZ01000001">
    <property type="protein sequence ID" value="SIN63910.1"/>
    <property type="molecule type" value="Genomic_DNA"/>
</dbReference>
<evidence type="ECO:0000256" key="4">
    <source>
        <dbReference type="RuleBase" id="RU003919"/>
    </source>
</evidence>
<keyword evidence="2 3" id="KW-0687">Ribonucleoprotein</keyword>
<comment type="caution">
    <text evidence="6">The sequence shown here is derived from an EMBL/GenBank/DDBJ whole genome shotgun (WGS) entry which is preliminary data.</text>
</comment>
<accession>A0ABY1JBL8</accession>
<keyword evidence="1 3" id="KW-0689">Ribosomal protein</keyword>
<dbReference type="Pfam" id="PF00312">
    <property type="entry name" value="Ribosomal_S15"/>
    <property type="match status" value="1"/>
</dbReference>
<dbReference type="GO" id="GO:0005840">
    <property type="term" value="C:ribosome"/>
    <property type="evidence" value="ECO:0007669"/>
    <property type="project" value="UniProtKB-KW"/>
</dbReference>
<dbReference type="NCBIfam" id="TIGR00952">
    <property type="entry name" value="S15_bact"/>
    <property type="match status" value="1"/>
</dbReference>
<dbReference type="InterPro" id="IPR000589">
    <property type="entry name" value="Ribosomal_uS15"/>
</dbReference>
<evidence type="ECO:0000313" key="6">
    <source>
        <dbReference type="EMBL" id="SIN63910.1"/>
    </source>
</evidence>
<name>A0ABY1JBL8_9BACT</name>
<dbReference type="InterPro" id="IPR009068">
    <property type="entry name" value="uS15_NS1_RNA-bd_sf"/>
</dbReference>
<keyword evidence="3 5" id="KW-0694">RNA-binding</keyword>
<dbReference type="SMART" id="SM01387">
    <property type="entry name" value="Ribosomal_S15"/>
    <property type="match status" value="1"/>
</dbReference>
<dbReference type="Gene3D" id="6.10.250.3130">
    <property type="match status" value="1"/>
</dbReference>
<evidence type="ECO:0000313" key="7">
    <source>
        <dbReference type="Proteomes" id="UP000185093"/>
    </source>
</evidence>
<protein>
    <recommendedName>
        <fullName evidence="3">Small ribosomal subunit protein uS15</fullName>
    </recommendedName>
</protein>
<organism evidence="6 7">
    <name type="scientific">Acetomicrobium flavidum</name>
    <dbReference type="NCBI Taxonomy" id="49896"/>
    <lineage>
        <taxon>Bacteria</taxon>
        <taxon>Thermotogati</taxon>
        <taxon>Synergistota</taxon>
        <taxon>Synergistia</taxon>
        <taxon>Synergistales</taxon>
        <taxon>Acetomicrobiaceae</taxon>
        <taxon>Acetomicrobium</taxon>
    </lineage>
</organism>
<dbReference type="Proteomes" id="UP000185093">
    <property type="component" value="Unassembled WGS sequence"/>
</dbReference>
<keyword evidence="7" id="KW-1185">Reference proteome</keyword>
<dbReference type="RefSeq" id="WP_014806489.1">
    <property type="nucleotide sequence ID" value="NZ_DAONBL010000002.1"/>
</dbReference>
<dbReference type="SUPFAM" id="SSF47060">
    <property type="entry name" value="S15/NS1 RNA-binding domain"/>
    <property type="match status" value="1"/>
</dbReference>
<evidence type="ECO:0000256" key="5">
    <source>
        <dbReference type="RuleBase" id="RU004524"/>
    </source>
</evidence>
<sequence length="86" mass="10443">MEDWKQKVIEEFKTHSADTGSPEVQVAILTYRIRYLTEHLKVHKKDFHSRRGLLKMVGKRRKLLKYLQEKDFNRYKSLIDKLGLRR</sequence>
<comment type="subunit">
    <text evidence="3">Part of the 30S ribosomal subunit. Forms a bridge to the 50S subunit in the 70S ribosome, contacting the 23S rRNA.</text>
</comment>
<proteinExistence type="inferred from homology"/>
<dbReference type="PROSITE" id="PS00362">
    <property type="entry name" value="RIBOSOMAL_S15"/>
    <property type="match status" value="1"/>
</dbReference>
<reference evidence="6 7" key="1">
    <citation type="submission" date="2016-11" db="EMBL/GenBank/DDBJ databases">
        <authorList>
            <person name="Varghese N."/>
            <person name="Submissions S."/>
        </authorList>
    </citation>
    <scope>NUCLEOTIDE SEQUENCE [LARGE SCALE GENOMIC DNA]</scope>
    <source>
        <strain evidence="6 7">DSM 20664</strain>
    </source>
</reference>
<dbReference type="PANTHER" id="PTHR23321">
    <property type="entry name" value="RIBOSOMAL PROTEIN S15, BACTERIAL AND ORGANELLAR"/>
    <property type="match status" value="1"/>
</dbReference>
<gene>
    <name evidence="3" type="primary">rpsO</name>
    <name evidence="6" type="ORF">SAMN05444368_0501</name>
</gene>